<keyword evidence="3" id="KW-1185">Reference proteome</keyword>
<dbReference type="Proteomes" id="UP000812961">
    <property type="component" value="Unassembled WGS sequence"/>
</dbReference>
<dbReference type="PROSITE" id="PS51257">
    <property type="entry name" value="PROKAR_LIPOPROTEIN"/>
    <property type="match status" value="1"/>
</dbReference>
<gene>
    <name evidence="2" type="ORF">K1Y79_04960</name>
</gene>
<keyword evidence="1" id="KW-0732">Signal</keyword>
<organism evidence="2 3">
    <name type="scientific">Chitinophaga rhizophila</name>
    <dbReference type="NCBI Taxonomy" id="2866212"/>
    <lineage>
        <taxon>Bacteria</taxon>
        <taxon>Pseudomonadati</taxon>
        <taxon>Bacteroidota</taxon>
        <taxon>Chitinophagia</taxon>
        <taxon>Chitinophagales</taxon>
        <taxon>Chitinophagaceae</taxon>
        <taxon>Chitinophaga</taxon>
    </lineage>
</organism>
<dbReference type="RefSeq" id="WP_220248890.1">
    <property type="nucleotide sequence ID" value="NZ_JAICCF010000001.1"/>
</dbReference>
<dbReference type="EMBL" id="JAICCF010000001">
    <property type="protein sequence ID" value="MBW8683676.1"/>
    <property type="molecule type" value="Genomic_DNA"/>
</dbReference>
<sequence>MKKTLVLSLFALATILGSCGKDTIGTKPIITFLSYSSSPIDASFGTDVNFQVKDGDGDIETSFNFATIYDSQPALVDTPYESRPMPKLEAHKGTNLNAEVILHLTATDFPQQGDFPIPKDSVHFLVFITDNAGNISDTIVTPKVEILYE</sequence>
<protein>
    <recommendedName>
        <fullName evidence="4">DUF4625 domain-containing protein</fullName>
    </recommendedName>
</protein>
<evidence type="ECO:0000256" key="1">
    <source>
        <dbReference type="SAM" id="SignalP"/>
    </source>
</evidence>
<comment type="caution">
    <text evidence="2">The sequence shown here is derived from an EMBL/GenBank/DDBJ whole genome shotgun (WGS) entry which is preliminary data.</text>
</comment>
<reference evidence="2 3" key="1">
    <citation type="submission" date="2021-08" db="EMBL/GenBank/DDBJ databases">
        <title>The genome sequence of Chitinophaga sp. B61.</title>
        <authorList>
            <person name="Zhang X."/>
        </authorList>
    </citation>
    <scope>NUCLEOTIDE SEQUENCE [LARGE SCALE GENOMIC DNA]</scope>
    <source>
        <strain evidence="2 3">B61</strain>
    </source>
</reference>
<feature type="chain" id="PRO_5045324945" description="DUF4625 domain-containing protein" evidence="1">
    <location>
        <begin position="21"/>
        <end position="149"/>
    </location>
</feature>
<accession>A0ABS7G893</accession>
<evidence type="ECO:0000313" key="2">
    <source>
        <dbReference type="EMBL" id="MBW8683676.1"/>
    </source>
</evidence>
<name>A0ABS7G893_9BACT</name>
<proteinExistence type="predicted"/>
<feature type="signal peptide" evidence="1">
    <location>
        <begin position="1"/>
        <end position="20"/>
    </location>
</feature>
<evidence type="ECO:0000313" key="3">
    <source>
        <dbReference type="Proteomes" id="UP000812961"/>
    </source>
</evidence>
<evidence type="ECO:0008006" key="4">
    <source>
        <dbReference type="Google" id="ProtNLM"/>
    </source>
</evidence>